<dbReference type="Proteomes" id="UP000781932">
    <property type="component" value="Unassembled WGS sequence"/>
</dbReference>
<dbReference type="EMBL" id="JAATWM020000003">
    <property type="protein sequence ID" value="KAF9881022.1"/>
    <property type="molecule type" value="Genomic_DNA"/>
</dbReference>
<organism evidence="3 4">
    <name type="scientific">Colletotrichum karsti</name>
    <dbReference type="NCBI Taxonomy" id="1095194"/>
    <lineage>
        <taxon>Eukaryota</taxon>
        <taxon>Fungi</taxon>
        <taxon>Dikarya</taxon>
        <taxon>Ascomycota</taxon>
        <taxon>Pezizomycotina</taxon>
        <taxon>Sordariomycetes</taxon>
        <taxon>Hypocreomycetidae</taxon>
        <taxon>Glomerellales</taxon>
        <taxon>Glomerellaceae</taxon>
        <taxon>Colletotrichum</taxon>
        <taxon>Colletotrichum boninense species complex</taxon>
    </lineage>
</organism>
<dbReference type="InterPro" id="IPR021858">
    <property type="entry name" value="Fun_TF"/>
</dbReference>
<accession>A0A9P6ICS1</accession>
<dbReference type="Pfam" id="PF11951">
    <property type="entry name" value="Fungal_trans_2"/>
    <property type="match status" value="1"/>
</dbReference>
<evidence type="ECO:0000313" key="3">
    <source>
        <dbReference type="EMBL" id="KAF9881022.1"/>
    </source>
</evidence>
<dbReference type="GO" id="GO:0005634">
    <property type="term" value="C:nucleus"/>
    <property type="evidence" value="ECO:0007669"/>
    <property type="project" value="UniProtKB-SubCell"/>
</dbReference>
<proteinExistence type="predicted"/>
<keyword evidence="2" id="KW-0539">Nucleus</keyword>
<protein>
    <submittedName>
        <fullName evidence="3">Uncharacterized protein</fullName>
    </submittedName>
</protein>
<dbReference type="GeneID" id="62156965"/>
<keyword evidence="4" id="KW-1185">Reference proteome</keyword>
<dbReference type="OrthoDB" id="4937900at2759"/>
<dbReference type="PANTHER" id="PTHR37534">
    <property type="entry name" value="TRANSCRIPTIONAL ACTIVATOR PROTEIN UGA3"/>
    <property type="match status" value="1"/>
</dbReference>
<comment type="caution">
    <text evidence="3">The sequence shown here is derived from an EMBL/GenBank/DDBJ whole genome shotgun (WGS) entry which is preliminary data.</text>
</comment>
<name>A0A9P6ICS1_9PEZI</name>
<evidence type="ECO:0000313" key="4">
    <source>
        <dbReference type="Proteomes" id="UP000781932"/>
    </source>
</evidence>
<evidence type="ECO:0000256" key="2">
    <source>
        <dbReference type="ARBA" id="ARBA00023242"/>
    </source>
</evidence>
<sequence>MEQAHLILAYLRDTGTWCETTDSEQHFTVKSIHTMMESKAFMAAALSLSSRQVETLRGRQRRTALELYQYTIQLLIHQDPAEADTCILAACTLLCVYEMMASSVSEWRRHLRGCAGLLKSRNWGGSTSGIVKSCFWAFARIDIWAAFLIGETTLLSTGCWVIDDSIQSASANGNTDDYCNLAILIFAKIINLIASAPTSATISEAHKSAVTQKLWDDLSLWWKFRPRDVRPLLRTDPRGTGSPFPITIFTQSASICGNTFFHAGSILLLETGLVSVDATEKDMYDALWHARELGGISISNDNHANWVNHLQPLFIAGRAFANVSRQKRQAGTEGQTHSTYDECFENEEEYALEKLALLKQLARIEKETGWKTSDRSAELRRLWGFA</sequence>
<evidence type="ECO:0000256" key="1">
    <source>
        <dbReference type="ARBA" id="ARBA00004123"/>
    </source>
</evidence>
<dbReference type="PANTHER" id="PTHR37534:SF4">
    <property type="entry name" value="ZN(II)2CYS6 TRANSCRIPTION FACTOR (EUROFUNG)"/>
    <property type="match status" value="1"/>
</dbReference>
<dbReference type="GO" id="GO:0000976">
    <property type="term" value="F:transcription cis-regulatory region binding"/>
    <property type="evidence" value="ECO:0007669"/>
    <property type="project" value="TreeGrafter"/>
</dbReference>
<dbReference type="RefSeq" id="XP_038750483.1">
    <property type="nucleotide sequence ID" value="XM_038883891.1"/>
</dbReference>
<reference evidence="3" key="1">
    <citation type="submission" date="2020-03" db="EMBL/GenBank/DDBJ databases">
        <authorList>
            <person name="He L."/>
        </authorList>
    </citation>
    <scope>NUCLEOTIDE SEQUENCE</scope>
    <source>
        <strain evidence="3">CkLH20</strain>
    </source>
</reference>
<dbReference type="GO" id="GO:0003700">
    <property type="term" value="F:DNA-binding transcription factor activity"/>
    <property type="evidence" value="ECO:0007669"/>
    <property type="project" value="TreeGrafter"/>
</dbReference>
<gene>
    <name evidence="3" type="ORF">CkaCkLH20_01172</name>
</gene>
<dbReference type="GO" id="GO:0045944">
    <property type="term" value="P:positive regulation of transcription by RNA polymerase II"/>
    <property type="evidence" value="ECO:0007669"/>
    <property type="project" value="TreeGrafter"/>
</dbReference>
<dbReference type="AlphaFoldDB" id="A0A9P6ICS1"/>
<comment type="subcellular location">
    <subcellularLocation>
        <location evidence="1">Nucleus</location>
    </subcellularLocation>
</comment>
<reference evidence="3" key="2">
    <citation type="submission" date="2020-11" db="EMBL/GenBank/DDBJ databases">
        <title>Whole genome sequencing of Colletotrichum sp.</title>
        <authorList>
            <person name="Li H."/>
        </authorList>
    </citation>
    <scope>NUCLEOTIDE SEQUENCE</scope>
    <source>
        <strain evidence="3">CkLH20</strain>
    </source>
</reference>